<gene>
    <name evidence="2" type="ORF">DWY69_27045</name>
</gene>
<feature type="transmembrane region" description="Helical" evidence="1">
    <location>
        <begin position="73"/>
        <end position="100"/>
    </location>
</feature>
<feature type="transmembrane region" description="Helical" evidence="1">
    <location>
        <begin position="12"/>
        <end position="28"/>
    </location>
</feature>
<organism evidence="2 3">
    <name type="scientific">Eisenbergiella massiliensis</name>
    <dbReference type="NCBI Taxonomy" id="1720294"/>
    <lineage>
        <taxon>Bacteria</taxon>
        <taxon>Bacillati</taxon>
        <taxon>Bacillota</taxon>
        <taxon>Clostridia</taxon>
        <taxon>Lachnospirales</taxon>
        <taxon>Lachnospiraceae</taxon>
        <taxon>Eisenbergiella</taxon>
    </lineage>
</organism>
<dbReference type="RefSeq" id="WP_009004422.1">
    <property type="nucleotide sequence ID" value="NZ_QVLU01000039.1"/>
</dbReference>
<proteinExistence type="predicted"/>
<protein>
    <recommendedName>
        <fullName evidence="4">MFS transporter</fullName>
    </recommendedName>
</protein>
<dbReference type="AlphaFoldDB" id="A0A3E3IBU5"/>
<dbReference type="Pfam" id="PF19517">
    <property type="entry name" value="DUF6050"/>
    <property type="match status" value="1"/>
</dbReference>
<feature type="transmembrane region" description="Helical" evidence="1">
    <location>
        <begin position="40"/>
        <end position="61"/>
    </location>
</feature>
<dbReference type="InterPro" id="IPR046113">
    <property type="entry name" value="DUF6050"/>
</dbReference>
<evidence type="ECO:0000313" key="2">
    <source>
        <dbReference type="EMBL" id="RGE64520.1"/>
    </source>
</evidence>
<sequence length="122" mass="13956">MTRGEIWKDFLKHTVLTLVIALFLFLIFKSVFTKNGETEYFYVWLCCGIPFGIRRMFVWLVPHGYDLGGSVGIIAVNFIIGGLIGGVILTWRLVVALWYIPLTIYRLLAIGKESKIERGLEE</sequence>
<dbReference type="OrthoDB" id="1825068at2"/>
<keyword evidence="1" id="KW-0812">Transmembrane</keyword>
<accession>A0A3E3IBU5</accession>
<dbReference type="EMBL" id="QVLU01000039">
    <property type="protein sequence ID" value="RGE64520.1"/>
    <property type="molecule type" value="Genomic_DNA"/>
</dbReference>
<keyword evidence="1" id="KW-0472">Membrane</keyword>
<evidence type="ECO:0000256" key="1">
    <source>
        <dbReference type="SAM" id="Phobius"/>
    </source>
</evidence>
<name>A0A3E3IBU5_9FIRM</name>
<reference evidence="2 3" key="1">
    <citation type="submission" date="2018-08" db="EMBL/GenBank/DDBJ databases">
        <title>A genome reference for cultivated species of the human gut microbiota.</title>
        <authorList>
            <person name="Zou Y."/>
            <person name="Xue W."/>
            <person name="Luo G."/>
        </authorList>
    </citation>
    <scope>NUCLEOTIDE SEQUENCE [LARGE SCALE GENOMIC DNA]</scope>
    <source>
        <strain evidence="2 3">AF26-4BH</strain>
    </source>
</reference>
<comment type="caution">
    <text evidence="2">The sequence shown here is derived from an EMBL/GenBank/DDBJ whole genome shotgun (WGS) entry which is preliminary data.</text>
</comment>
<dbReference type="Proteomes" id="UP000261166">
    <property type="component" value="Unassembled WGS sequence"/>
</dbReference>
<evidence type="ECO:0008006" key="4">
    <source>
        <dbReference type="Google" id="ProtNLM"/>
    </source>
</evidence>
<keyword evidence="1" id="KW-1133">Transmembrane helix</keyword>
<evidence type="ECO:0000313" key="3">
    <source>
        <dbReference type="Proteomes" id="UP000261166"/>
    </source>
</evidence>